<feature type="binding site" evidence="9">
    <location>
        <position position="62"/>
    </location>
    <ligand>
        <name>Cu cation</name>
        <dbReference type="ChEBI" id="CHEBI:23378"/>
    </ligand>
</feature>
<protein>
    <recommendedName>
        <fullName evidence="2 8">Pseudoazurin</fullName>
    </recommendedName>
</protein>
<dbReference type="InterPro" id="IPR028871">
    <property type="entry name" value="BlueCu_1_BS"/>
</dbReference>
<dbReference type="PRINTS" id="PR00156">
    <property type="entry name" value="COPPERBLUE"/>
</dbReference>
<reference evidence="12 13" key="1">
    <citation type="submission" date="2020-08" db="EMBL/GenBank/DDBJ databases">
        <title>Genomic Encyclopedia of Type Strains, Phase IV (KMG-IV): sequencing the most valuable type-strain genomes for metagenomic binning, comparative biology and taxonomic classification.</title>
        <authorList>
            <person name="Goeker M."/>
        </authorList>
    </citation>
    <scope>NUCLEOTIDE SEQUENCE [LARGE SCALE GENOMIC DNA]</scope>
    <source>
        <strain evidence="12 13">DSM 15743</strain>
    </source>
</reference>
<proteinExistence type="predicted"/>
<dbReference type="InterPro" id="IPR001235">
    <property type="entry name" value="Copper_blue_Plastocyanin"/>
</dbReference>
<evidence type="ECO:0000256" key="9">
    <source>
        <dbReference type="PIRSR" id="PIRSR602386-1"/>
    </source>
</evidence>
<feature type="domain" description="Blue (type 1) copper" evidence="11">
    <location>
        <begin position="28"/>
        <end position="115"/>
    </location>
</feature>
<dbReference type="InterPro" id="IPR000923">
    <property type="entry name" value="BlueCu_1"/>
</dbReference>
<dbReference type="InterPro" id="IPR012745">
    <property type="entry name" value="Pseudoazurin"/>
</dbReference>
<evidence type="ECO:0000256" key="6">
    <source>
        <dbReference type="ARBA" id="ARBA00022982"/>
    </source>
</evidence>
<dbReference type="PRINTS" id="PR00155">
    <property type="entry name" value="AMICYANIN"/>
</dbReference>
<evidence type="ECO:0000256" key="8">
    <source>
        <dbReference type="NCBIfam" id="TIGR02375"/>
    </source>
</evidence>
<dbReference type="Gene3D" id="2.60.40.420">
    <property type="entry name" value="Cupredoxins - blue copper proteins"/>
    <property type="match status" value="1"/>
</dbReference>
<feature type="binding site" evidence="9">
    <location>
        <position position="103"/>
    </location>
    <ligand>
        <name>Cu cation</name>
        <dbReference type="ChEBI" id="CHEBI:23378"/>
    </ligand>
</feature>
<keyword evidence="3" id="KW-0813">Transport</keyword>
<keyword evidence="5" id="KW-0574">Periplasm</keyword>
<dbReference type="SUPFAM" id="SSF49503">
    <property type="entry name" value="Cupredoxins"/>
    <property type="match status" value="1"/>
</dbReference>
<gene>
    <name evidence="12" type="ORF">GGR34_003440</name>
</gene>
<feature type="binding site" evidence="9">
    <location>
        <position position="108"/>
    </location>
    <ligand>
        <name>Cu cation</name>
        <dbReference type="ChEBI" id="CHEBI:23378"/>
    </ligand>
</feature>
<dbReference type="GO" id="GO:0005507">
    <property type="term" value="F:copper ion binding"/>
    <property type="evidence" value="ECO:0007669"/>
    <property type="project" value="UniProtKB-UniRule"/>
</dbReference>
<dbReference type="InterPro" id="IPR002386">
    <property type="entry name" value="Amicyanin/Pseudoazurin"/>
</dbReference>
<feature type="chain" id="PRO_5031088704" description="Pseudoazurin" evidence="10">
    <location>
        <begin position="23"/>
        <end position="161"/>
    </location>
</feature>
<dbReference type="NCBIfam" id="TIGR02375">
    <property type="entry name" value="pseudoazurin"/>
    <property type="match status" value="1"/>
</dbReference>
<keyword evidence="4 9" id="KW-0479">Metal-binding</keyword>
<organism evidence="12 13">
    <name type="scientific">Microvirga flocculans</name>
    <dbReference type="NCBI Taxonomy" id="217168"/>
    <lineage>
        <taxon>Bacteria</taxon>
        <taxon>Pseudomonadati</taxon>
        <taxon>Pseudomonadota</taxon>
        <taxon>Alphaproteobacteria</taxon>
        <taxon>Hyphomicrobiales</taxon>
        <taxon>Methylobacteriaceae</taxon>
        <taxon>Microvirga</taxon>
    </lineage>
</organism>
<evidence type="ECO:0000256" key="10">
    <source>
        <dbReference type="SAM" id="SignalP"/>
    </source>
</evidence>
<dbReference type="CDD" id="cd04218">
    <property type="entry name" value="Pseudoazurin"/>
    <property type="match status" value="1"/>
</dbReference>
<evidence type="ECO:0000256" key="3">
    <source>
        <dbReference type="ARBA" id="ARBA00022448"/>
    </source>
</evidence>
<evidence type="ECO:0000259" key="11">
    <source>
        <dbReference type="Pfam" id="PF00127"/>
    </source>
</evidence>
<feature type="signal peptide" evidence="10">
    <location>
        <begin position="1"/>
        <end position="22"/>
    </location>
</feature>
<comment type="cofactor">
    <cofactor evidence="9">
        <name>Cu cation</name>
        <dbReference type="ChEBI" id="CHEBI:23378"/>
    </cofactor>
    <text evidence="9">Binds 1 copper ion per subunit.</text>
</comment>
<evidence type="ECO:0000313" key="12">
    <source>
        <dbReference type="EMBL" id="MBB4041759.1"/>
    </source>
</evidence>
<dbReference type="GO" id="GO:0009055">
    <property type="term" value="F:electron transfer activity"/>
    <property type="evidence" value="ECO:0007669"/>
    <property type="project" value="InterPro"/>
</dbReference>
<evidence type="ECO:0000256" key="1">
    <source>
        <dbReference type="ARBA" id="ARBA00004418"/>
    </source>
</evidence>
<evidence type="ECO:0000256" key="5">
    <source>
        <dbReference type="ARBA" id="ARBA00022764"/>
    </source>
</evidence>
<keyword evidence="10" id="KW-0732">Signal</keyword>
<accession>A0A7W6IJ12</accession>
<feature type="binding site" evidence="9">
    <location>
        <position position="100"/>
    </location>
    <ligand>
        <name>Cu cation</name>
        <dbReference type="ChEBI" id="CHEBI:23378"/>
    </ligand>
</feature>
<evidence type="ECO:0000256" key="2">
    <source>
        <dbReference type="ARBA" id="ARBA00016984"/>
    </source>
</evidence>
<dbReference type="PROSITE" id="PS00196">
    <property type="entry name" value="COPPER_BLUE"/>
    <property type="match status" value="1"/>
</dbReference>
<sequence>MRKVIVLGVLAVAFGAVGAASAAEVEVRMLNKGAEGVMVFEPAFVKLNPGDTVKFVAADKGHNVESVEGMIPEGGKPFIGKMNEELAVTFDQPGVYGYKCKPHYGMGMVGMVVVEPTNVDQAKAATHPGKAKQIFAGLFDRLAATKTAAKLRLPRDPARRV</sequence>
<keyword evidence="6" id="KW-0249">Electron transport</keyword>
<dbReference type="RefSeq" id="WP_051435352.1">
    <property type="nucleotide sequence ID" value="NZ_JACIDC010000014.1"/>
</dbReference>
<dbReference type="InterPro" id="IPR008972">
    <property type="entry name" value="Cupredoxin"/>
</dbReference>
<keyword evidence="7 9" id="KW-0186">Copper</keyword>
<dbReference type="Pfam" id="PF00127">
    <property type="entry name" value="Copper-bind"/>
    <property type="match status" value="1"/>
</dbReference>
<keyword evidence="13" id="KW-1185">Reference proteome</keyword>
<dbReference type="EMBL" id="JACIDC010000014">
    <property type="protein sequence ID" value="MBB4041759.1"/>
    <property type="molecule type" value="Genomic_DNA"/>
</dbReference>
<dbReference type="GO" id="GO:0042597">
    <property type="term" value="C:periplasmic space"/>
    <property type="evidence" value="ECO:0007669"/>
    <property type="project" value="UniProtKB-SubCell"/>
</dbReference>
<dbReference type="Proteomes" id="UP000519439">
    <property type="component" value="Unassembled WGS sequence"/>
</dbReference>
<evidence type="ECO:0000313" key="13">
    <source>
        <dbReference type="Proteomes" id="UP000519439"/>
    </source>
</evidence>
<evidence type="ECO:0000256" key="7">
    <source>
        <dbReference type="ARBA" id="ARBA00023008"/>
    </source>
</evidence>
<name>A0A7W6IJ12_9HYPH</name>
<dbReference type="AlphaFoldDB" id="A0A7W6IJ12"/>
<comment type="subcellular location">
    <subcellularLocation>
        <location evidence="1">Periplasm</location>
    </subcellularLocation>
</comment>
<comment type="caution">
    <text evidence="12">The sequence shown here is derived from an EMBL/GenBank/DDBJ whole genome shotgun (WGS) entry which is preliminary data.</text>
</comment>
<evidence type="ECO:0000256" key="4">
    <source>
        <dbReference type="ARBA" id="ARBA00022723"/>
    </source>
</evidence>